<evidence type="ECO:0008006" key="3">
    <source>
        <dbReference type="Google" id="ProtNLM"/>
    </source>
</evidence>
<evidence type="ECO:0000313" key="1">
    <source>
        <dbReference type="EMBL" id="ADY51452.1"/>
    </source>
</evidence>
<keyword evidence="2" id="KW-1185">Reference proteome</keyword>
<accession>F0S9U6</accession>
<gene>
    <name evidence="1" type="ordered locus">Pedsa_0880</name>
</gene>
<dbReference type="OrthoDB" id="679434at2"/>
<dbReference type="RefSeq" id="WP_013631952.1">
    <property type="nucleotide sequence ID" value="NC_015177.1"/>
</dbReference>
<dbReference type="HOGENOM" id="CLU_2919313_0_0_10"/>
<name>F0S9U6_PSESL</name>
<dbReference type="EMBL" id="CP002545">
    <property type="protein sequence ID" value="ADY51452.1"/>
    <property type="molecule type" value="Genomic_DNA"/>
</dbReference>
<reference evidence="2" key="2">
    <citation type="submission" date="2011-02" db="EMBL/GenBank/DDBJ databases">
        <title>The complete genome of Pedobacter saltans DSM 12145.</title>
        <authorList>
            <consortium name="US DOE Joint Genome Institute (JGI-PGF)"/>
            <person name="Lucas S."/>
            <person name="Copeland A."/>
            <person name="Lapidus A."/>
            <person name="Bruce D."/>
            <person name="Goodwin L."/>
            <person name="Pitluck S."/>
            <person name="Kyrpides N."/>
            <person name="Mavromatis K."/>
            <person name="Pagani I."/>
            <person name="Ivanova N."/>
            <person name="Ovchinnikova G."/>
            <person name="Lu M."/>
            <person name="Detter J.C."/>
            <person name="Han C."/>
            <person name="Land M."/>
            <person name="Hauser L."/>
            <person name="Markowitz V."/>
            <person name="Cheng J.-F."/>
            <person name="Hugenholtz P."/>
            <person name="Woyke T."/>
            <person name="Wu D."/>
            <person name="Tindall B."/>
            <person name="Pomrenke H.G."/>
            <person name="Brambilla E."/>
            <person name="Klenk H.-P."/>
            <person name="Eisen J.A."/>
        </authorList>
    </citation>
    <scope>NUCLEOTIDE SEQUENCE [LARGE SCALE GENOMIC DNA]</scope>
    <source>
        <strain evidence="2">ATCC 51119 / DSM 12145 / JCM 21818 / LMG 10337 / NBRC 100064 / NCIMB 13643</strain>
    </source>
</reference>
<evidence type="ECO:0000313" key="2">
    <source>
        <dbReference type="Proteomes" id="UP000000310"/>
    </source>
</evidence>
<dbReference type="AlphaFoldDB" id="F0S9U6"/>
<organism evidence="1 2">
    <name type="scientific">Pseudopedobacter saltans (strain ATCC 51119 / DSM 12145 / JCM 21818 / CCUG 39354 / LMG 10337 / NBRC 100064 / NCIMB 13643)</name>
    <name type="common">Pedobacter saltans</name>
    <dbReference type="NCBI Taxonomy" id="762903"/>
    <lineage>
        <taxon>Bacteria</taxon>
        <taxon>Pseudomonadati</taxon>
        <taxon>Bacteroidota</taxon>
        <taxon>Sphingobacteriia</taxon>
        <taxon>Sphingobacteriales</taxon>
        <taxon>Sphingobacteriaceae</taxon>
        <taxon>Pseudopedobacter</taxon>
    </lineage>
</organism>
<reference evidence="1 2" key="1">
    <citation type="journal article" date="2011" name="Stand. Genomic Sci.">
        <title>Complete genome sequence of the gliding, heparinolytic Pedobacter saltans type strain (113).</title>
        <authorList>
            <person name="Liolios K."/>
            <person name="Sikorski J."/>
            <person name="Lu M."/>
            <person name="Nolan M."/>
            <person name="Lapidus A."/>
            <person name="Lucas S."/>
            <person name="Hammon N."/>
            <person name="Deshpande S."/>
            <person name="Cheng J.F."/>
            <person name="Tapia R."/>
            <person name="Han C."/>
            <person name="Goodwin L."/>
            <person name="Pitluck S."/>
            <person name="Huntemann M."/>
            <person name="Ivanova N."/>
            <person name="Pagani I."/>
            <person name="Mavromatis K."/>
            <person name="Ovchinikova G."/>
            <person name="Pati A."/>
            <person name="Chen A."/>
            <person name="Palaniappan K."/>
            <person name="Land M."/>
            <person name="Hauser L."/>
            <person name="Brambilla E.M."/>
            <person name="Kotsyurbenko O."/>
            <person name="Rohde M."/>
            <person name="Tindall B.J."/>
            <person name="Abt B."/>
            <person name="Goker M."/>
            <person name="Detter J.C."/>
            <person name="Woyke T."/>
            <person name="Bristow J."/>
            <person name="Eisen J.A."/>
            <person name="Markowitz V."/>
            <person name="Hugenholtz P."/>
            <person name="Klenk H.P."/>
            <person name="Kyrpides N.C."/>
        </authorList>
    </citation>
    <scope>NUCLEOTIDE SEQUENCE [LARGE SCALE GENOMIC DNA]</scope>
    <source>
        <strain evidence="2">ATCC 51119 / DSM 12145 / JCM 21818 / LMG 10337 / NBRC 100064 / NCIMB 13643</strain>
    </source>
</reference>
<dbReference type="Proteomes" id="UP000000310">
    <property type="component" value="Chromosome"/>
</dbReference>
<sequence>MSETKTFTIQAYSFKEIIAHYGVSWKTFKNWISKIPDLGEYTGKKFTPNQVQKIVDHLGKP</sequence>
<dbReference type="STRING" id="762903.Pedsa_0880"/>
<protein>
    <recommendedName>
        <fullName evidence="3">DUF4248 domain-containing protein</fullName>
    </recommendedName>
</protein>
<proteinExistence type="predicted"/>
<dbReference type="KEGG" id="psn:Pedsa_0880"/>